<evidence type="ECO:0000313" key="5">
    <source>
        <dbReference type="Proteomes" id="UP000078348"/>
    </source>
</evidence>
<evidence type="ECO:0000256" key="2">
    <source>
        <dbReference type="ARBA" id="ARBA00022840"/>
    </source>
</evidence>
<keyword evidence="1" id="KW-0547">Nucleotide-binding</keyword>
<proteinExistence type="predicted"/>
<accession>A0A196S3S0</accession>
<dbReference type="EMBL" id="LXWW01000578">
    <property type="protein sequence ID" value="OAO11805.1"/>
    <property type="molecule type" value="Genomic_DNA"/>
</dbReference>
<comment type="caution">
    <text evidence="4">The sequence shown here is derived from an EMBL/GenBank/DDBJ whole genome shotgun (WGS) entry which is preliminary data.</text>
</comment>
<dbReference type="InterPro" id="IPR013126">
    <property type="entry name" value="Hsp_70_fam"/>
</dbReference>
<dbReference type="STRING" id="478820.A0A196S3S0"/>
<dbReference type="PANTHER" id="PTHR45639">
    <property type="entry name" value="HSC70CB, ISOFORM G-RELATED"/>
    <property type="match status" value="1"/>
</dbReference>
<dbReference type="GO" id="GO:0140662">
    <property type="term" value="F:ATP-dependent protein folding chaperone"/>
    <property type="evidence" value="ECO:0007669"/>
    <property type="project" value="InterPro"/>
</dbReference>
<dbReference type="GO" id="GO:0005524">
    <property type="term" value="F:ATP binding"/>
    <property type="evidence" value="ECO:0007669"/>
    <property type="project" value="UniProtKB-KW"/>
</dbReference>
<dbReference type="Gene3D" id="3.30.420.40">
    <property type="match status" value="2"/>
</dbReference>
<dbReference type="Pfam" id="PF00012">
    <property type="entry name" value="HSP70"/>
    <property type="match status" value="1"/>
</dbReference>
<dbReference type="Proteomes" id="UP000078348">
    <property type="component" value="Unassembled WGS sequence"/>
</dbReference>
<dbReference type="PANTHER" id="PTHR45639:SF3">
    <property type="entry name" value="HYPOXIA UP-REGULATED PROTEIN 1"/>
    <property type="match status" value="1"/>
</dbReference>
<name>A0A196S3S0_BLAHN</name>
<dbReference type="Gene3D" id="3.30.30.30">
    <property type="match status" value="1"/>
</dbReference>
<dbReference type="AlphaFoldDB" id="A0A196S3S0"/>
<organism evidence="4 5">
    <name type="scientific">Blastocystis sp. subtype 1 (strain ATCC 50177 / NandII)</name>
    <dbReference type="NCBI Taxonomy" id="478820"/>
    <lineage>
        <taxon>Eukaryota</taxon>
        <taxon>Sar</taxon>
        <taxon>Stramenopiles</taxon>
        <taxon>Bigyra</taxon>
        <taxon>Opalozoa</taxon>
        <taxon>Opalinata</taxon>
        <taxon>Blastocystidae</taxon>
        <taxon>Blastocystis</taxon>
    </lineage>
</organism>
<sequence length="543" mass="62401">MEPVYVGIDFGSHSIYITTTRGSTGKQCCSQMESVMNCFKQDRKILSIMGVYKDNVYACDGSMMNYKLTPQNFVLFVRNYLGRRPSEIQNGYGYDMLQQVEEGENGSACFVFSPNGKDKEIVSSETATAYVFTELFKLIQDRYTSFDGRHVVVSIPTVWRTDQIQTLKTIMTEVGFKDPQFLFDIEAIAYQYNYYNLTRNGLTTTRRILFVDVGYSHSSVFCAEYSRSRVSFPFCCYSESCCGRLFDRILTELVEEKLQPDEVREIRSRPQVMAAIRSNCEKSKYILSSEGVEDISIFVPGWSKRKEQMVEITKDDWDRRCQRYGVFHVLEMMCRDCLRTMKHVDRAVLEGSSAHFSEIRKMVDRLLQLEGQNNGTLELTSNLEEDVSRGCCIRSFCNANPGEPQFVSQLPRNVRRVEVNQIPMCCGVNEAQNADARVSTMLKEEMGYLNRMKEVPDRIATIRKQTESVIDECQRLLKESSMSSLQTEFGSYIKDLKTTLDVGKQSVIEEAKYNYLLDLARSLLEQIKDQTECSSVAILDCYR</sequence>
<dbReference type="SUPFAM" id="SSF53067">
    <property type="entry name" value="Actin-like ATPase domain"/>
    <property type="match status" value="2"/>
</dbReference>
<dbReference type="GO" id="GO:0030968">
    <property type="term" value="P:endoplasmic reticulum unfolded protein response"/>
    <property type="evidence" value="ECO:0007669"/>
    <property type="project" value="TreeGrafter"/>
</dbReference>
<evidence type="ECO:0000313" key="4">
    <source>
        <dbReference type="EMBL" id="OAO11805.1"/>
    </source>
</evidence>
<dbReference type="InterPro" id="IPR043129">
    <property type="entry name" value="ATPase_NBD"/>
</dbReference>
<gene>
    <name evidence="4" type="ORF">AV274_6506</name>
</gene>
<reference evidence="4 5" key="1">
    <citation type="submission" date="2016-05" db="EMBL/GenBank/DDBJ databases">
        <title>Nuclear genome of Blastocystis sp. subtype 1 NandII.</title>
        <authorList>
            <person name="Gentekaki E."/>
            <person name="Curtis B."/>
            <person name="Stairs C."/>
            <person name="Eme L."/>
            <person name="Herman E."/>
            <person name="Klimes V."/>
            <person name="Arias M.C."/>
            <person name="Elias M."/>
            <person name="Hilliou F."/>
            <person name="Klute M."/>
            <person name="Malik S.-B."/>
            <person name="Pightling A."/>
            <person name="Rachubinski R."/>
            <person name="Salas D."/>
            <person name="Schlacht A."/>
            <person name="Suga H."/>
            <person name="Archibald J."/>
            <person name="Ball S.G."/>
            <person name="Clark G."/>
            <person name="Dacks J."/>
            <person name="Van Der Giezen M."/>
            <person name="Tsaousis A."/>
            <person name="Roger A."/>
        </authorList>
    </citation>
    <scope>NUCLEOTIDE SEQUENCE [LARGE SCALE GENOMIC DNA]</scope>
    <source>
        <strain evidence="5">ATCC 50177 / NandII</strain>
    </source>
</reference>
<keyword evidence="2" id="KW-0067">ATP-binding</keyword>
<protein>
    <submittedName>
        <fullName evidence="4">Molecular chaperone DnaK</fullName>
    </submittedName>
</protein>
<evidence type="ECO:0000256" key="3">
    <source>
        <dbReference type="ARBA" id="ARBA00023186"/>
    </source>
</evidence>
<keyword evidence="5" id="KW-1185">Reference proteome</keyword>
<evidence type="ECO:0000256" key="1">
    <source>
        <dbReference type="ARBA" id="ARBA00022741"/>
    </source>
</evidence>
<dbReference type="GO" id="GO:0034663">
    <property type="term" value="C:endoplasmic reticulum chaperone complex"/>
    <property type="evidence" value="ECO:0007669"/>
    <property type="project" value="TreeGrafter"/>
</dbReference>
<keyword evidence="3" id="KW-0143">Chaperone</keyword>
<dbReference type="Gene3D" id="3.90.640.10">
    <property type="entry name" value="Actin, Chain A, domain 4"/>
    <property type="match status" value="1"/>
</dbReference>